<evidence type="ECO:0000313" key="1">
    <source>
        <dbReference type="EMBL" id="KKL73783.1"/>
    </source>
</evidence>
<sequence>MTGKIIEDETKLSPKYARIYYIKERMINLIDDGVFKLENLASHFRGMDSNEVFLYLVNKDFDLGIKFLEGLLTSEFLKLGGYLKFVPYLHSLGIRTISTSKFSVFMKERGLFERYFTSRTLSALKFYATIIIKYTESRVEFLKQLGLYNDDMSFSEINSLVHGIFGFDFDTAKDRYADHYFVNLKI</sequence>
<organism evidence="1">
    <name type="scientific">marine sediment metagenome</name>
    <dbReference type="NCBI Taxonomy" id="412755"/>
    <lineage>
        <taxon>unclassified sequences</taxon>
        <taxon>metagenomes</taxon>
        <taxon>ecological metagenomes</taxon>
    </lineage>
</organism>
<dbReference type="EMBL" id="LAZR01024855">
    <property type="protein sequence ID" value="KKL73783.1"/>
    <property type="molecule type" value="Genomic_DNA"/>
</dbReference>
<dbReference type="AlphaFoldDB" id="A0A0F9EI94"/>
<gene>
    <name evidence="1" type="ORF">LCGC14_2071420</name>
</gene>
<comment type="caution">
    <text evidence="1">The sequence shown here is derived from an EMBL/GenBank/DDBJ whole genome shotgun (WGS) entry which is preliminary data.</text>
</comment>
<proteinExistence type="predicted"/>
<reference evidence="1" key="1">
    <citation type="journal article" date="2015" name="Nature">
        <title>Complex archaea that bridge the gap between prokaryotes and eukaryotes.</title>
        <authorList>
            <person name="Spang A."/>
            <person name="Saw J.H."/>
            <person name="Jorgensen S.L."/>
            <person name="Zaremba-Niedzwiedzka K."/>
            <person name="Martijn J."/>
            <person name="Lind A.E."/>
            <person name="van Eijk R."/>
            <person name="Schleper C."/>
            <person name="Guy L."/>
            <person name="Ettema T.J."/>
        </authorList>
    </citation>
    <scope>NUCLEOTIDE SEQUENCE</scope>
</reference>
<accession>A0A0F9EI94</accession>
<protein>
    <submittedName>
        <fullName evidence="1">Uncharacterized protein</fullName>
    </submittedName>
</protein>
<name>A0A0F9EI94_9ZZZZ</name>